<keyword evidence="1" id="KW-0378">Hydrolase</keyword>
<proteinExistence type="predicted"/>
<accession>A0A0F5I5M9</accession>
<gene>
    <name evidence="1" type="ORF">QY95_01022</name>
</gene>
<evidence type="ECO:0000313" key="2">
    <source>
        <dbReference type="Proteomes" id="UP000031563"/>
    </source>
</evidence>
<dbReference type="RefSeq" id="WP_040047395.1">
    <property type="nucleotide sequence ID" value="NZ_JWIR02000025.1"/>
</dbReference>
<evidence type="ECO:0000313" key="1">
    <source>
        <dbReference type="EMBL" id="KKB40959.1"/>
    </source>
</evidence>
<comment type="caution">
    <text evidence="1">The sequence shown here is derived from an EMBL/GenBank/DDBJ whole genome shotgun (WGS) entry which is preliminary data.</text>
</comment>
<dbReference type="Proteomes" id="UP000031563">
    <property type="component" value="Unassembled WGS sequence"/>
</dbReference>
<keyword evidence="2" id="KW-1185">Reference proteome</keyword>
<protein>
    <submittedName>
        <fullName evidence="1">Glycoside hydrolase</fullName>
    </submittedName>
</protein>
<dbReference type="STRING" id="1221996.QY95_01022"/>
<dbReference type="EMBL" id="JWIR02000025">
    <property type="protein sequence ID" value="KKB40959.1"/>
    <property type="molecule type" value="Genomic_DNA"/>
</dbReference>
<reference evidence="1" key="1">
    <citation type="submission" date="2015-02" db="EMBL/GenBank/DDBJ databases">
        <title>Genome Assembly of Bacillaceae bacterium MTCC 8252.</title>
        <authorList>
            <person name="Verma A."/>
            <person name="Khatri I."/>
            <person name="Mual P."/>
            <person name="Subramanian S."/>
            <person name="Krishnamurthi S."/>
        </authorList>
    </citation>
    <scope>NUCLEOTIDE SEQUENCE [LARGE SCALE GENOMIC DNA]</scope>
    <source>
        <strain evidence="1">MTCC 8252</strain>
    </source>
</reference>
<dbReference type="OrthoDB" id="57539at2"/>
<sequence>MTLRNTVIKGDLILGEAVGEGDVHLEGVTVEGTTFVNGGGENSIYFNDSVLATVIVNKNTGAVRIVAQGSTQVIEVQLETPTRVVEGELDEGASGFEDIVVAEAMQSLGDYQVRLEGEFDTINSRAANIRIELSEQTDIRTLILNAATAVLGEGTIGTAEINAEGSTLSQRPQNVVLDIDGSVRIGNEEIIESYSDETTTTIRSIEADQGSLSLDLANFVAGLTADDFAVTAKVNGQSYELENVQYNSSQQRFTLFPGFPCSSDRLCSYPLDRWSAQQVFLL</sequence>
<name>A0A0F5I5M9_BACTR</name>
<organism evidence="1 2">
    <name type="scientific">Bacillus thermotolerans</name>
    <name type="common">Quasibacillus thermotolerans</name>
    <dbReference type="NCBI Taxonomy" id="1221996"/>
    <lineage>
        <taxon>Bacteria</taxon>
        <taxon>Bacillati</taxon>
        <taxon>Bacillota</taxon>
        <taxon>Bacilli</taxon>
        <taxon>Bacillales</taxon>
        <taxon>Bacillaceae</taxon>
        <taxon>Bacillus</taxon>
    </lineage>
</organism>
<dbReference type="GO" id="GO:0016787">
    <property type="term" value="F:hydrolase activity"/>
    <property type="evidence" value="ECO:0007669"/>
    <property type="project" value="UniProtKB-KW"/>
</dbReference>
<dbReference type="AlphaFoldDB" id="A0A0F5I5M9"/>